<evidence type="ECO:0000313" key="1">
    <source>
        <dbReference type="EMBL" id="OOR14443.1"/>
    </source>
</evidence>
<dbReference type="Proteomes" id="UP000190906">
    <property type="component" value="Unassembled WGS sequence"/>
</dbReference>
<protein>
    <submittedName>
        <fullName evidence="1">Uncharacterized protein</fullName>
    </submittedName>
</protein>
<gene>
    <name evidence="1" type="ORF">BW897_03900</name>
</gene>
<name>A0A1S9TWQ8_BACCE</name>
<accession>A0A1S9TWQ8</accession>
<sequence length="69" mass="7888">MKFGVLKIEDVLKVSTQSELAVLDGIVRKIGIMREEEGRNPDPKYYVVNQDEPYAEEVLSIIKKHEGEL</sequence>
<evidence type="ECO:0000313" key="2">
    <source>
        <dbReference type="Proteomes" id="UP000190906"/>
    </source>
</evidence>
<reference evidence="1 2" key="1">
    <citation type="submission" date="2017-01" db="EMBL/GenBank/DDBJ databases">
        <title>Bacillus cereus isolates.</title>
        <authorList>
            <person name="Beno S.M."/>
        </authorList>
    </citation>
    <scope>NUCLEOTIDE SEQUENCE [LARGE SCALE GENOMIC DNA]</scope>
    <source>
        <strain evidence="1 2">FSL H8-0485</strain>
    </source>
</reference>
<organism evidence="1 2">
    <name type="scientific">Bacillus cereus</name>
    <dbReference type="NCBI Taxonomy" id="1396"/>
    <lineage>
        <taxon>Bacteria</taxon>
        <taxon>Bacillati</taxon>
        <taxon>Bacillota</taxon>
        <taxon>Bacilli</taxon>
        <taxon>Bacillales</taxon>
        <taxon>Bacillaceae</taxon>
        <taxon>Bacillus</taxon>
        <taxon>Bacillus cereus group</taxon>
    </lineage>
</organism>
<comment type="caution">
    <text evidence="1">The sequence shown here is derived from an EMBL/GenBank/DDBJ whole genome shotgun (WGS) entry which is preliminary data.</text>
</comment>
<proteinExistence type="predicted"/>
<dbReference type="AlphaFoldDB" id="A0A1S9TWQ8"/>
<dbReference type="EMBL" id="MUAJ01000002">
    <property type="protein sequence ID" value="OOR14443.1"/>
    <property type="molecule type" value="Genomic_DNA"/>
</dbReference>